<dbReference type="AlphaFoldDB" id="A0A452H9F3"/>
<organism evidence="2 3">
    <name type="scientific">Gopherus agassizii</name>
    <name type="common">Agassiz's desert tortoise</name>
    <dbReference type="NCBI Taxonomy" id="38772"/>
    <lineage>
        <taxon>Eukaryota</taxon>
        <taxon>Metazoa</taxon>
        <taxon>Chordata</taxon>
        <taxon>Craniata</taxon>
        <taxon>Vertebrata</taxon>
        <taxon>Euteleostomi</taxon>
        <taxon>Archelosauria</taxon>
        <taxon>Testudinata</taxon>
        <taxon>Testudines</taxon>
        <taxon>Cryptodira</taxon>
        <taxon>Durocryptodira</taxon>
        <taxon>Testudinoidea</taxon>
        <taxon>Testudinidae</taxon>
        <taxon>Gopherus</taxon>
    </lineage>
</organism>
<reference evidence="3" key="1">
    <citation type="journal article" date="2017" name="PLoS ONE">
        <title>The Agassiz's desert tortoise genome provides a resource for the conservation of a threatened species.</title>
        <authorList>
            <person name="Tollis M."/>
            <person name="DeNardo D.F."/>
            <person name="Cornelius J.A."/>
            <person name="Dolby G.A."/>
            <person name="Edwards T."/>
            <person name="Henen B.T."/>
            <person name="Karl A.E."/>
            <person name="Murphy R.W."/>
            <person name="Kusumi K."/>
        </authorList>
    </citation>
    <scope>NUCLEOTIDE SEQUENCE [LARGE SCALE GENOMIC DNA]</scope>
</reference>
<keyword evidence="1" id="KW-0732">Signal</keyword>
<accession>A0A452H9F3</accession>
<dbReference type="InterPro" id="IPR013783">
    <property type="entry name" value="Ig-like_fold"/>
</dbReference>
<feature type="signal peptide" evidence="1">
    <location>
        <begin position="1"/>
        <end position="21"/>
    </location>
</feature>
<sequence>NSAAVWPHLTPLAALVAVSVATLQRWPYTAVLIQLQLVVFSTEGSGANVEKPFEGHFHSNGTKNYVLSLYAESAQMQDSGTYYCAKQDHTVTQLPKALSINLPAKGKNFPSPKPCTALDLTVAQVHRCSCTAVNSLAEPCVTKLGIFVKFYMDSVCASVSLCAICLTRWWERVCCCRGRGVTSPSNWDPRTTAWREEP</sequence>
<dbReference type="STRING" id="38772.ENSGAGP00000011216"/>
<dbReference type="InterPro" id="IPR036179">
    <property type="entry name" value="Ig-like_dom_sf"/>
</dbReference>
<evidence type="ECO:0008006" key="4">
    <source>
        <dbReference type="Google" id="ProtNLM"/>
    </source>
</evidence>
<dbReference type="SUPFAM" id="SSF48726">
    <property type="entry name" value="Immunoglobulin"/>
    <property type="match status" value="1"/>
</dbReference>
<dbReference type="Proteomes" id="UP000291020">
    <property type="component" value="Unassembled WGS sequence"/>
</dbReference>
<reference evidence="2" key="2">
    <citation type="submission" date="2025-08" db="UniProtKB">
        <authorList>
            <consortium name="Ensembl"/>
        </authorList>
    </citation>
    <scope>IDENTIFICATION</scope>
</reference>
<dbReference type="Ensembl" id="ENSGAGT00000012848.1">
    <property type="protein sequence ID" value="ENSGAGP00000011216.1"/>
    <property type="gene ID" value="ENSGAGG00000008681.1"/>
</dbReference>
<protein>
    <recommendedName>
        <fullName evidence="4">Immunoglobulin V-set domain-containing protein</fullName>
    </recommendedName>
</protein>
<dbReference type="Gene3D" id="2.60.40.10">
    <property type="entry name" value="Immunoglobulins"/>
    <property type="match status" value="1"/>
</dbReference>
<evidence type="ECO:0000256" key="1">
    <source>
        <dbReference type="SAM" id="SignalP"/>
    </source>
</evidence>
<proteinExistence type="predicted"/>
<evidence type="ECO:0000313" key="2">
    <source>
        <dbReference type="Ensembl" id="ENSGAGP00000011216.1"/>
    </source>
</evidence>
<feature type="chain" id="PRO_5019500101" description="Immunoglobulin V-set domain-containing protein" evidence="1">
    <location>
        <begin position="22"/>
        <end position="198"/>
    </location>
</feature>
<evidence type="ECO:0000313" key="3">
    <source>
        <dbReference type="Proteomes" id="UP000291020"/>
    </source>
</evidence>
<reference evidence="2" key="3">
    <citation type="submission" date="2025-09" db="UniProtKB">
        <authorList>
            <consortium name="Ensembl"/>
        </authorList>
    </citation>
    <scope>IDENTIFICATION</scope>
</reference>
<name>A0A452H9F3_9SAUR</name>
<keyword evidence="3" id="KW-1185">Reference proteome</keyword>